<organism evidence="2 3">
    <name type="scientific">Enterovibrio gelatinilyticus</name>
    <dbReference type="NCBI Taxonomy" id="2899819"/>
    <lineage>
        <taxon>Bacteria</taxon>
        <taxon>Pseudomonadati</taxon>
        <taxon>Pseudomonadota</taxon>
        <taxon>Gammaproteobacteria</taxon>
        <taxon>Vibrionales</taxon>
        <taxon>Vibrionaceae</taxon>
        <taxon>Enterovibrio</taxon>
    </lineage>
</organism>
<evidence type="ECO:0000313" key="2">
    <source>
        <dbReference type="EMBL" id="MDD1796436.1"/>
    </source>
</evidence>
<accession>A0ABT5R9L9</accession>
<comment type="caution">
    <text evidence="2">The sequence shown here is derived from an EMBL/GenBank/DDBJ whole genome shotgun (WGS) entry which is preliminary data.</text>
</comment>
<evidence type="ECO:0000256" key="1">
    <source>
        <dbReference type="SAM" id="Phobius"/>
    </source>
</evidence>
<keyword evidence="3" id="KW-1185">Reference proteome</keyword>
<keyword evidence="1" id="KW-0812">Transmembrane</keyword>
<evidence type="ECO:0000313" key="3">
    <source>
        <dbReference type="Proteomes" id="UP001149400"/>
    </source>
</evidence>
<dbReference type="Proteomes" id="UP001149400">
    <property type="component" value="Unassembled WGS sequence"/>
</dbReference>
<feature type="transmembrane region" description="Helical" evidence="1">
    <location>
        <begin position="71"/>
        <end position="90"/>
    </location>
</feature>
<protein>
    <submittedName>
        <fullName evidence="2">Uncharacterized protein</fullName>
    </submittedName>
</protein>
<keyword evidence="1" id="KW-1133">Transmembrane helix</keyword>
<sequence length="169" mass="19439">MGYLILLVLMTFFCSWLLKLRSSVDDFITSDPLVKLDSRLRVIRRCFSDSYLRKASEQRVESIRTQTEGSALLLLMVLISFAWLLTGRGVDFPDNISIEGALIVSSLLVGFGTFIRFGYFFIRLGKSLLLLNRMAIKFYFKKTAKWFVISAPLLATPLAYAYFFLYIQK</sequence>
<proteinExistence type="predicted"/>
<reference evidence="2" key="1">
    <citation type="submission" date="2021-12" db="EMBL/GenBank/DDBJ databases">
        <title>Enterovibrio ZSDZ35 sp. nov. and Enterovibrio ZSDZ42 sp. nov., isolated from coastal seawater in Qingdao.</title>
        <authorList>
            <person name="Zhang P."/>
        </authorList>
    </citation>
    <scope>NUCLEOTIDE SEQUENCE</scope>
    <source>
        <strain evidence="2">ZSDZ42</strain>
    </source>
</reference>
<keyword evidence="1" id="KW-0472">Membrane</keyword>
<name>A0ABT5R9L9_9GAMM</name>
<dbReference type="EMBL" id="JAJUBC010000083">
    <property type="protein sequence ID" value="MDD1796436.1"/>
    <property type="molecule type" value="Genomic_DNA"/>
</dbReference>
<feature type="transmembrane region" description="Helical" evidence="1">
    <location>
        <begin position="146"/>
        <end position="167"/>
    </location>
</feature>
<gene>
    <name evidence="2" type="ORF">LRP50_25295</name>
</gene>
<feature type="transmembrane region" description="Helical" evidence="1">
    <location>
        <begin position="102"/>
        <end position="122"/>
    </location>
</feature>
<dbReference type="RefSeq" id="WP_274167157.1">
    <property type="nucleotide sequence ID" value="NZ_JAJUBC010000083.1"/>
</dbReference>